<organism evidence="2 3">
    <name type="scientific">Brevundimonas mediterranea</name>
    <dbReference type="NCBI Taxonomy" id="74329"/>
    <lineage>
        <taxon>Bacteria</taxon>
        <taxon>Pseudomonadati</taxon>
        <taxon>Pseudomonadota</taxon>
        <taxon>Alphaproteobacteria</taxon>
        <taxon>Caulobacterales</taxon>
        <taxon>Caulobacteraceae</taxon>
        <taxon>Brevundimonas</taxon>
    </lineage>
</organism>
<dbReference type="InterPro" id="IPR010982">
    <property type="entry name" value="Lambda_DNA-bd_dom_sf"/>
</dbReference>
<dbReference type="Proteomes" id="UP000289220">
    <property type="component" value="Unassembled WGS sequence"/>
</dbReference>
<comment type="caution">
    <text evidence="2">The sequence shown here is derived from an EMBL/GenBank/DDBJ whole genome shotgun (WGS) entry which is preliminary data.</text>
</comment>
<name>A0A7Z9C6I7_9CAUL</name>
<evidence type="ECO:0000313" key="3">
    <source>
        <dbReference type="Proteomes" id="UP000289220"/>
    </source>
</evidence>
<dbReference type="AlphaFoldDB" id="A0A7Z9C6I7"/>
<dbReference type="GO" id="GO:0003677">
    <property type="term" value="F:DNA binding"/>
    <property type="evidence" value="ECO:0007669"/>
    <property type="project" value="InterPro"/>
</dbReference>
<dbReference type="EMBL" id="UXHF01000055">
    <property type="protein sequence ID" value="VDC51016.1"/>
    <property type="molecule type" value="Genomic_DNA"/>
</dbReference>
<evidence type="ECO:0000313" key="2">
    <source>
        <dbReference type="EMBL" id="VDC51016.1"/>
    </source>
</evidence>
<gene>
    <name evidence="2" type="ORF">BREV_BREV_02445</name>
</gene>
<dbReference type="PROSITE" id="PS50943">
    <property type="entry name" value="HTH_CROC1"/>
    <property type="match status" value="1"/>
</dbReference>
<protein>
    <recommendedName>
        <fullName evidence="1">HTH cro/C1-type domain-containing protein</fullName>
    </recommendedName>
</protein>
<reference evidence="2 3" key="1">
    <citation type="submission" date="2018-11" db="EMBL/GenBank/DDBJ databases">
        <authorList>
            <person name="Peiro R."/>
            <person name="Begona"/>
            <person name="Cbmso G."/>
            <person name="Lopez M."/>
            <person name="Gonzalez S."/>
            <person name="Sacristan E."/>
            <person name="Castillo E."/>
        </authorList>
    </citation>
    <scope>NUCLEOTIDE SEQUENCE [LARGE SCALE GENOMIC DNA]</scope>
    <source>
        <strain evidence="2">Brev_genome</strain>
    </source>
</reference>
<dbReference type="CDD" id="cd00093">
    <property type="entry name" value="HTH_XRE"/>
    <property type="match status" value="1"/>
</dbReference>
<proteinExistence type="predicted"/>
<feature type="domain" description="HTH cro/C1-type" evidence="1">
    <location>
        <begin position="21"/>
        <end position="75"/>
    </location>
</feature>
<accession>A0A7Z9C6I7</accession>
<dbReference type="SMART" id="SM00530">
    <property type="entry name" value="HTH_XRE"/>
    <property type="match status" value="1"/>
</dbReference>
<dbReference type="Gene3D" id="1.10.260.40">
    <property type="entry name" value="lambda repressor-like DNA-binding domains"/>
    <property type="match status" value="1"/>
</dbReference>
<keyword evidence="3" id="KW-1185">Reference proteome</keyword>
<sequence>MPVSSSPVEAKRDNDLLSLALKLVRRHRGMTAAEVASAMRMPLRTYERFEAGGSRLNIDYVHRFAIATNSDPYAIIMAVAIGSPELAPRCADNKLITILTVGSQRFDHVLGDRIYHLEARAVIATVCDMFDDLVAHSDEQQLATRWLKRGVADLSSVRPKPGR</sequence>
<dbReference type="SUPFAM" id="SSF47413">
    <property type="entry name" value="lambda repressor-like DNA-binding domains"/>
    <property type="match status" value="1"/>
</dbReference>
<dbReference type="InterPro" id="IPR001387">
    <property type="entry name" value="Cro/C1-type_HTH"/>
</dbReference>
<evidence type="ECO:0000259" key="1">
    <source>
        <dbReference type="PROSITE" id="PS50943"/>
    </source>
</evidence>